<dbReference type="RefSeq" id="WP_148817673.1">
    <property type="nucleotide sequence ID" value="NZ_CP043046.1"/>
</dbReference>
<accession>A0A5C0B2Y2</accession>
<name>A0A5C0B2Y2_9BURK</name>
<dbReference type="KEGG" id="pacr:FXN63_22315"/>
<evidence type="ECO:0000313" key="1">
    <source>
        <dbReference type="EMBL" id="QEI08264.1"/>
    </source>
</evidence>
<sequence length="205" mass="21887">MNAPVQALLIFNQLPSRSLHPSRVAAAVQAALSRLQGVPAALDAWHRHWSQDILREHDLTDRPVAAVPRPELSLALLSSPDLCLLAQRIGTVLCAPRLRATIAGQEIRAINDTLSPDLLQLARVDASSIHPGLPDSRRWDISRTLESIDVLGRGVLLAALRPAGPALSVRAELKLPDSPVLDAPLAAADALALAMRLAPRALAGF</sequence>
<dbReference type="EMBL" id="CP043046">
    <property type="protein sequence ID" value="QEI08264.1"/>
    <property type="molecule type" value="Genomic_DNA"/>
</dbReference>
<proteinExistence type="predicted"/>
<evidence type="ECO:0000313" key="2">
    <source>
        <dbReference type="Proteomes" id="UP000325161"/>
    </source>
</evidence>
<protein>
    <submittedName>
        <fullName evidence="1">Uncharacterized protein</fullName>
    </submittedName>
</protein>
<gene>
    <name evidence="1" type="ORF">FXN63_22315</name>
</gene>
<dbReference type="OrthoDB" id="8907561at2"/>
<dbReference type="Proteomes" id="UP000325161">
    <property type="component" value="Chromosome"/>
</dbReference>
<reference evidence="1 2" key="1">
    <citation type="submission" date="2019-08" db="EMBL/GenBank/DDBJ databases">
        <title>Amphibian skin-associated Pigmentiphaga: genome sequence and occurrence across geography and hosts.</title>
        <authorList>
            <person name="Bletz M.C."/>
            <person name="Bunk B."/>
            <person name="Sproeer C."/>
            <person name="Biwer P."/>
            <person name="Reiter S."/>
            <person name="Rabemananjara F.C.E."/>
            <person name="Schulz S."/>
            <person name="Overmann J."/>
            <person name="Vences M."/>
        </authorList>
    </citation>
    <scope>NUCLEOTIDE SEQUENCE [LARGE SCALE GENOMIC DNA]</scope>
    <source>
        <strain evidence="1 2">Mada1488</strain>
    </source>
</reference>
<keyword evidence="2" id="KW-1185">Reference proteome</keyword>
<organism evidence="1 2">
    <name type="scientific">Pigmentiphaga aceris</name>
    <dbReference type="NCBI Taxonomy" id="1940612"/>
    <lineage>
        <taxon>Bacteria</taxon>
        <taxon>Pseudomonadati</taxon>
        <taxon>Pseudomonadota</taxon>
        <taxon>Betaproteobacteria</taxon>
        <taxon>Burkholderiales</taxon>
        <taxon>Alcaligenaceae</taxon>
        <taxon>Pigmentiphaga</taxon>
    </lineage>
</organism>
<dbReference type="AlphaFoldDB" id="A0A5C0B2Y2"/>